<accession>A0A9P8IYY0</accession>
<keyword evidence="1" id="KW-0812">Transmembrane</keyword>
<reference evidence="2" key="1">
    <citation type="journal article" date="2021" name="J Fungi (Basel)">
        <title>Virulence traits and population genomics of the black yeast Aureobasidium melanogenum.</title>
        <authorList>
            <person name="Cernosa A."/>
            <person name="Sun X."/>
            <person name="Gostincar C."/>
            <person name="Fang C."/>
            <person name="Gunde-Cimerman N."/>
            <person name="Song Z."/>
        </authorList>
    </citation>
    <scope>NUCLEOTIDE SEQUENCE</scope>
    <source>
        <strain evidence="2">EXF-9911</strain>
    </source>
</reference>
<keyword evidence="1" id="KW-0472">Membrane</keyword>
<sequence length="52" mass="5776">MDYLSKRNDALNVNGNTVNGKTVDIAITVRGSDWYWTVCAVMTTCTFVFLGL</sequence>
<dbReference type="AlphaFoldDB" id="A0A9P8IYY0"/>
<name>A0A9P8IYY0_AURME</name>
<dbReference type="EMBL" id="JAHFXF010001456">
    <property type="protein sequence ID" value="KAG9667137.1"/>
    <property type="molecule type" value="Genomic_DNA"/>
</dbReference>
<feature type="transmembrane region" description="Helical" evidence="1">
    <location>
        <begin position="34"/>
        <end position="51"/>
    </location>
</feature>
<organism evidence="2 3">
    <name type="scientific">Aureobasidium melanogenum</name>
    <name type="common">Aureobasidium pullulans var. melanogenum</name>
    <dbReference type="NCBI Taxonomy" id="46634"/>
    <lineage>
        <taxon>Eukaryota</taxon>
        <taxon>Fungi</taxon>
        <taxon>Dikarya</taxon>
        <taxon>Ascomycota</taxon>
        <taxon>Pezizomycotina</taxon>
        <taxon>Dothideomycetes</taxon>
        <taxon>Dothideomycetidae</taxon>
        <taxon>Dothideales</taxon>
        <taxon>Saccotheciaceae</taxon>
        <taxon>Aureobasidium</taxon>
    </lineage>
</organism>
<feature type="non-terminal residue" evidence="2">
    <location>
        <position position="1"/>
    </location>
</feature>
<gene>
    <name evidence="2" type="ORF">KCU76_g17794</name>
</gene>
<dbReference type="Gene3D" id="1.20.1070.10">
    <property type="entry name" value="Rhodopsin 7-helix transmembrane proteins"/>
    <property type="match status" value="1"/>
</dbReference>
<comment type="caution">
    <text evidence="2">The sequence shown here is derived from an EMBL/GenBank/DDBJ whole genome shotgun (WGS) entry which is preliminary data.</text>
</comment>
<evidence type="ECO:0000313" key="2">
    <source>
        <dbReference type="EMBL" id="KAG9667137.1"/>
    </source>
</evidence>
<dbReference type="Proteomes" id="UP000779574">
    <property type="component" value="Unassembled WGS sequence"/>
</dbReference>
<reference evidence="2" key="2">
    <citation type="submission" date="2021-08" db="EMBL/GenBank/DDBJ databases">
        <authorList>
            <person name="Gostincar C."/>
            <person name="Sun X."/>
            <person name="Song Z."/>
            <person name="Gunde-Cimerman N."/>
        </authorList>
    </citation>
    <scope>NUCLEOTIDE SEQUENCE</scope>
    <source>
        <strain evidence="2">EXF-9911</strain>
    </source>
</reference>
<evidence type="ECO:0000256" key="1">
    <source>
        <dbReference type="SAM" id="Phobius"/>
    </source>
</evidence>
<proteinExistence type="predicted"/>
<keyword evidence="1" id="KW-1133">Transmembrane helix</keyword>
<evidence type="ECO:0000313" key="3">
    <source>
        <dbReference type="Proteomes" id="UP000779574"/>
    </source>
</evidence>
<protein>
    <submittedName>
        <fullName evidence="2">Uncharacterized protein</fullName>
    </submittedName>
</protein>